<dbReference type="Gene3D" id="3.90.1170.30">
    <property type="entry name" value="Pyrimidine nucleoside phosphorylase-like, C-terminal domain"/>
    <property type="match status" value="1"/>
</dbReference>
<dbReference type="InterPro" id="IPR036320">
    <property type="entry name" value="Glycosyl_Trfase_fam3_N_dom_sf"/>
</dbReference>
<comment type="catalytic activity">
    <reaction evidence="11">
        <text>uridine + phosphate = alpha-D-ribose 1-phosphate + uracil</text>
        <dbReference type="Rhea" id="RHEA:24388"/>
        <dbReference type="ChEBI" id="CHEBI:16704"/>
        <dbReference type="ChEBI" id="CHEBI:17568"/>
        <dbReference type="ChEBI" id="CHEBI:43474"/>
        <dbReference type="ChEBI" id="CHEBI:57720"/>
        <dbReference type="EC" id="2.4.2.2"/>
    </reaction>
</comment>
<evidence type="ECO:0000256" key="1">
    <source>
        <dbReference type="ARBA" id="ARBA00001066"/>
    </source>
</evidence>
<evidence type="ECO:0000313" key="14">
    <source>
        <dbReference type="EMBL" id="KDR93913.1"/>
    </source>
</evidence>
<dbReference type="NCBIfam" id="NF004747">
    <property type="entry name" value="PRK06078.1"/>
    <property type="match status" value="1"/>
</dbReference>
<organism evidence="15 16">
    <name type="scientific">Peptoclostridium litorale DSM 5388</name>
    <dbReference type="NCBI Taxonomy" id="1121324"/>
    <lineage>
        <taxon>Bacteria</taxon>
        <taxon>Bacillati</taxon>
        <taxon>Bacillota</taxon>
        <taxon>Clostridia</taxon>
        <taxon>Peptostreptococcales</taxon>
        <taxon>Peptoclostridiaceae</taxon>
        <taxon>Peptoclostridium</taxon>
    </lineage>
</organism>
<keyword evidence="10" id="KW-0479">Metal-binding</keyword>
<dbReference type="GO" id="GO:0006206">
    <property type="term" value="P:pyrimidine nucleobase metabolic process"/>
    <property type="evidence" value="ECO:0007669"/>
    <property type="project" value="InterPro"/>
</dbReference>
<evidence type="ECO:0000313" key="16">
    <source>
        <dbReference type="Proteomes" id="UP000027946"/>
    </source>
</evidence>
<evidence type="ECO:0000256" key="11">
    <source>
        <dbReference type="ARBA" id="ARBA00048453"/>
    </source>
</evidence>
<dbReference type="Pfam" id="PF07831">
    <property type="entry name" value="PYNP_C"/>
    <property type="match status" value="1"/>
</dbReference>
<dbReference type="SUPFAM" id="SSF54680">
    <property type="entry name" value="Pyrimidine nucleoside phosphorylase C-terminal domain"/>
    <property type="match status" value="1"/>
</dbReference>
<comment type="catalytic activity">
    <reaction evidence="1">
        <text>2'-deoxyuridine + phosphate = 2-deoxy-alpha-D-ribose 1-phosphate + uracil</text>
        <dbReference type="Rhea" id="RHEA:22824"/>
        <dbReference type="ChEBI" id="CHEBI:16450"/>
        <dbReference type="ChEBI" id="CHEBI:17568"/>
        <dbReference type="ChEBI" id="CHEBI:43474"/>
        <dbReference type="ChEBI" id="CHEBI:57259"/>
        <dbReference type="EC" id="2.4.2.2"/>
    </reaction>
</comment>
<dbReference type="FunFam" id="1.20.970.10:FF:000002">
    <property type="entry name" value="Pyrimidine-nucleoside phosphorylase"/>
    <property type="match status" value="1"/>
</dbReference>
<dbReference type="GO" id="GO:0005829">
    <property type="term" value="C:cytosol"/>
    <property type="evidence" value="ECO:0007669"/>
    <property type="project" value="TreeGrafter"/>
</dbReference>
<evidence type="ECO:0000313" key="15">
    <source>
        <dbReference type="EMBL" id="KDR95340.1"/>
    </source>
</evidence>
<comment type="subunit">
    <text evidence="5">Homodimer.</text>
</comment>
<comment type="caution">
    <text evidence="15">The sequence shown here is derived from an EMBL/GenBank/DDBJ whole genome shotgun (WGS) entry which is preliminary data.</text>
</comment>
<evidence type="ECO:0000256" key="10">
    <source>
        <dbReference type="ARBA" id="ARBA00022723"/>
    </source>
</evidence>
<dbReference type="FunFam" id="3.40.1030.10:FF:000003">
    <property type="entry name" value="Pyrimidine-nucleoside phosphorylase"/>
    <property type="match status" value="1"/>
</dbReference>
<evidence type="ECO:0000256" key="9">
    <source>
        <dbReference type="ARBA" id="ARBA00022679"/>
    </source>
</evidence>
<dbReference type="OrthoDB" id="9763887at2"/>
<dbReference type="EMBL" id="JJMM01000010">
    <property type="protein sequence ID" value="KDR95340.1"/>
    <property type="molecule type" value="Genomic_DNA"/>
</dbReference>
<dbReference type="InterPro" id="IPR013102">
    <property type="entry name" value="PYNP_C"/>
</dbReference>
<dbReference type="STRING" id="1121324.CLIT_10c00670"/>
<gene>
    <name evidence="15" type="primary">pdp</name>
    <name evidence="15" type="ORF">CLIT_10c00670</name>
    <name evidence="14" type="ORF">CLIT_23c01850</name>
</gene>
<dbReference type="InterPro" id="IPR000312">
    <property type="entry name" value="Glycosyl_Trfase_fam3"/>
</dbReference>
<dbReference type="eggNOG" id="COG0213">
    <property type="taxonomic scope" value="Bacteria"/>
</dbReference>
<evidence type="ECO:0000256" key="5">
    <source>
        <dbReference type="ARBA" id="ARBA00011738"/>
    </source>
</evidence>
<dbReference type="EC" id="2.4.2.2" evidence="6"/>
<protein>
    <recommendedName>
        <fullName evidence="7">Pyrimidine-nucleoside phosphorylase</fullName>
        <ecNumber evidence="6">2.4.2.2</ecNumber>
    </recommendedName>
</protein>
<accession>A0A069RGN6</accession>
<dbReference type="Pfam" id="PF00591">
    <property type="entry name" value="Glycos_transf_3"/>
    <property type="match status" value="1"/>
</dbReference>
<proteinExistence type="inferred from homology"/>
<dbReference type="SUPFAM" id="SSF47648">
    <property type="entry name" value="Nucleoside phosphorylase/phosphoribosyltransferase N-terminal domain"/>
    <property type="match status" value="1"/>
</dbReference>
<dbReference type="InterPro" id="IPR035902">
    <property type="entry name" value="Nuc_phospho_transferase"/>
</dbReference>
<dbReference type="InterPro" id="IPR000053">
    <property type="entry name" value="Thymidine/pyrmidine_PPase"/>
</dbReference>
<dbReference type="SMART" id="SM00941">
    <property type="entry name" value="PYNP_C"/>
    <property type="match status" value="1"/>
</dbReference>
<dbReference type="InterPro" id="IPR017872">
    <property type="entry name" value="Pyrmidine_PPase_CS"/>
</dbReference>
<evidence type="ECO:0000256" key="3">
    <source>
        <dbReference type="ARBA" id="ARBA00003877"/>
    </source>
</evidence>
<dbReference type="NCBIfam" id="TIGR02644">
    <property type="entry name" value="Y_phosphoryl"/>
    <property type="match status" value="1"/>
</dbReference>
<evidence type="ECO:0000256" key="6">
    <source>
        <dbReference type="ARBA" id="ARBA00011889"/>
    </source>
</evidence>
<dbReference type="InterPro" id="IPR018090">
    <property type="entry name" value="Pyrmidine_PPas_bac/euk"/>
</dbReference>
<dbReference type="InterPro" id="IPR036566">
    <property type="entry name" value="PYNP-like_C_sf"/>
</dbReference>
<name>A0A069RGN6_PEPLI</name>
<evidence type="ECO:0000256" key="4">
    <source>
        <dbReference type="ARBA" id="ARBA00006915"/>
    </source>
</evidence>
<keyword evidence="8 15" id="KW-0328">Glycosyltransferase</keyword>
<comment type="cofactor">
    <cofactor evidence="2">
        <name>K(+)</name>
        <dbReference type="ChEBI" id="CHEBI:29103"/>
    </cofactor>
</comment>
<dbReference type="RefSeq" id="WP_038264447.1">
    <property type="nucleotide sequence ID" value="NZ_FSRH01000004.1"/>
</dbReference>
<evidence type="ECO:0000256" key="2">
    <source>
        <dbReference type="ARBA" id="ARBA00001958"/>
    </source>
</evidence>
<dbReference type="GO" id="GO:0009032">
    <property type="term" value="F:thymidine phosphorylase activity"/>
    <property type="evidence" value="ECO:0007669"/>
    <property type="project" value="TreeGrafter"/>
</dbReference>
<sequence>MRMYDIIQKKRDGGELTKEEISFFVKGYTNGEIPDYQASALMMAIYFNKMNYNETLELTMEMAKSGDNMDLSGIEGVKVDKHSTGGVGDKTTLVVAPLVAAAGAPVAKMSGRGLGHTGGTIDKLEAFDGFNVGMSMEKFTSSVNGIGIAISAQTGNLAPADKKLYALRDVTATVENISLIAGSIMSKKLASGADAIVLDVKSGSGAFMKDDKGAFELAQEMVSIGLGAGRDMVALITDMDQPLGKAVGNSLEVIEAIDTLNGNGPKDLEDICLHLGAHMLLLSKKVGTIDEGLQRLRGVMESGEGIEKLKELVKNQGGDPSYVDDTSKFKKADIVKEVLSEQEGYVYSIKTDEIGRASLVLGAGRENKESEIDLSVGLIVEKKRGDYVRKGDVLAVVHSSSAEKFEEASRIIRAAYSLSEVRPADEKLIKGIVDKDGTRHI</sequence>
<evidence type="ECO:0000256" key="8">
    <source>
        <dbReference type="ARBA" id="ARBA00022676"/>
    </source>
</evidence>
<keyword evidence="9 15" id="KW-0808">Transferase</keyword>
<feature type="domain" description="Pyrimidine nucleoside phosphorylase C-terminal" evidence="13">
    <location>
        <begin position="345"/>
        <end position="419"/>
    </location>
</feature>
<dbReference type="GO" id="GO:0006213">
    <property type="term" value="P:pyrimidine nucleoside metabolic process"/>
    <property type="evidence" value="ECO:0007669"/>
    <property type="project" value="InterPro"/>
</dbReference>
<comment type="catalytic activity">
    <reaction evidence="12">
        <text>thymidine + phosphate = 2-deoxy-alpha-D-ribose 1-phosphate + thymine</text>
        <dbReference type="Rhea" id="RHEA:16037"/>
        <dbReference type="ChEBI" id="CHEBI:17748"/>
        <dbReference type="ChEBI" id="CHEBI:17821"/>
        <dbReference type="ChEBI" id="CHEBI:43474"/>
        <dbReference type="ChEBI" id="CHEBI:57259"/>
        <dbReference type="EC" id="2.4.2.2"/>
    </reaction>
</comment>
<dbReference type="PIRSF" id="PIRSF000478">
    <property type="entry name" value="TP_PyNP"/>
    <property type="match status" value="1"/>
</dbReference>
<dbReference type="PROSITE" id="PS00647">
    <property type="entry name" value="THYMID_PHOSPHORYLASE"/>
    <property type="match status" value="1"/>
</dbReference>
<evidence type="ECO:0000256" key="7">
    <source>
        <dbReference type="ARBA" id="ARBA00014680"/>
    </source>
</evidence>
<dbReference type="Proteomes" id="UP000027946">
    <property type="component" value="Unassembled WGS sequence"/>
</dbReference>
<dbReference type="PANTHER" id="PTHR10515">
    <property type="entry name" value="THYMIDINE PHOSPHORYLASE"/>
    <property type="match status" value="1"/>
</dbReference>
<dbReference type="Gene3D" id="1.20.970.10">
    <property type="entry name" value="Transferase, Pyrimidine Nucleoside Phosphorylase, Chain C"/>
    <property type="match status" value="1"/>
</dbReference>
<dbReference type="NCBIfam" id="NF004490">
    <property type="entry name" value="PRK05820.1"/>
    <property type="match status" value="1"/>
</dbReference>
<dbReference type="EMBL" id="JJMM01000026">
    <property type="protein sequence ID" value="KDR93913.1"/>
    <property type="molecule type" value="Genomic_DNA"/>
</dbReference>
<comment type="similarity">
    <text evidence="4">Belongs to the thymidine/pyrimidine-nucleoside phosphorylase family.</text>
</comment>
<evidence type="ECO:0000259" key="13">
    <source>
        <dbReference type="SMART" id="SM00941"/>
    </source>
</evidence>
<dbReference type="GO" id="GO:0046872">
    <property type="term" value="F:metal ion binding"/>
    <property type="evidence" value="ECO:0007669"/>
    <property type="project" value="UniProtKB-KW"/>
</dbReference>
<dbReference type="SUPFAM" id="SSF52418">
    <property type="entry name" value="Nucleoside phosphorylase/phosphoribosyltransferase catalytic domain"/>
    <property type="match status" value="1"/>
</dbReference>
<dbReference type="Pfam" id="PF02885">
    <property type="entry name" value="Glycos_trans_3N"/>
    <property type="match status" value="1"/>
</dbReference>
<comment type="function">
    <text evidence="3">Catalyzes phosphorolysis of the pyrimidine nucleosides uridine, thymidine and 2'-deoxyuridine with the formation of the corresponding pyrimidine base and ribose-1-phosphate.</text>
</comment>
<dbReference type="AlphaFoldDB" id="A0A069RGN6"/>
<dbReference type="Gene3D" id="3.40.1030.10">
    <property type="entry name" value="Nucleoside phosphorylase/phosphoribosyltransferase catalytic domain"/>
    <property type="match status" value="1"/>
</dbReference>
<dbReference type="PANTHER" id="PTHR10515:SF0">
    <property type="entry name" value="THYMIDINE PHOSPHORYLASE"/>
    <property type="match status" value="1"/>
</dbReference>
<reference evidence="15 16" key="1">
    <citation type="submission" date="2014-03" db="EMBL/GenBank/DDBJ databases">
        <title>Genome sequence of Clostridium litorale W6, DSM 5388.</title>
        <authorList>
            <person name="Poehlein A."/>
            <person name="Jagirdar A."/>
            <person name="Khonsari B."/>
            <person name="Chibani C.M."/>
            <person name="Gutierrez Gutierrez D.A."/>
            <person name="Davydova E."/>
            <person name="Alghaithi H.S."/>
            <person name="Nair K.P."/>
            <person name="Dhamotharan K."/>
            <person name="Chandran L."/>
            <person name="G W."/>
            <person name="Daniel R."/>
        </authorList>
    </citation>
    <scope>NUCLEOTIDE SEQUENCE [LARGE SCALE GENOMIC DNA]</scope>
    <source>
        <strain evidence="15 16">W6</strain>
    </source>
</reference>
<keyword evidence="16" id="KW-1185">Reference proteome</keyword>
<dbReference type="InterPro" id="IPR017459">
    <property type="entry name" value="Glycosyl_Trfase_fam3_N_dom"/>
</dbReference>
<evidence type="ECO:0000256" key="12">
    <source>
        <dbReference type="ARBA" id="ARBA00048525"/>
    </source>
</evidence>
<dbReference type="GO" id="GO:0004645">
    <property type="term" value="F:1,4-alpha-oligoglucan phosphorylase activity"/>
    <property type="evidence" value="ECO:0007669"/>
    <property type="project" value="InterPro"/>
</dbReference>